<evidence type="ECO:0000313" key="1">
    <source>
        <dbReference type="EMBL" id="BCU80938.1"/>
    </source>
</evidence>
<reference evidence="1" key="2">
    <citation type="journal article" date="2021" name="Microbiol. Resour. Announc.">
        <title>Complete Genome Sequence of Polycladomyces abyssicola JIR-001T, Isolated from Hemipelagic Sediment in Deep Seawater.</title>
        <authorList>
            <person name="Tsubouchi T."/>
            <person name="Kaneko Y."/>
        </authorList>
    </citation>
    <scope>NUCLEOTIDE SEQUENCE</scope>
    <source>
        <strain evidence="1">JIR-001</strain>
    </source>
</reference>
<protein>
    <submittedName>
        <fullName evidence="1">Uncharacterized protein</fullName>
    </submittedName>
</protein>
<dbReference type="KEGG" id="pabs:JIR001_07210"/>
<dbReference type="RefSeq" id="WP_212774241.1">
    <property type="nucleotide sequence ID" value="NZ_AP024601.1"/>
</dbReference>
<reference evidence="1" key="1">
    <citation type="journal article" date="2013" name="Int. J. Syst. Evol. Microbiol.">
        <title>Polycladomyces abyssicola gen. nov., sp. nov., a thermophilic filamentous bacterium isolated from hemipelagic sediment.</title>
        <authorList>
            <person name="Tsubouchi T."/>
            <person name="Shimane Y."/>
            <person name="Mori K."/>
            <person name="Usui K."/>
            <person name="Hiraki T."/>
            <person name="Tame A."/>
            <person name="Uematsu K."/>
            <person name="Maruyama T."/>
            <person name="Hatada Y."/>
        </authorList>
    </citation>
    <scope>NUCLEOTIDE SEQUENCE</scope>
    <source>
        <strain evidence="1">JIR-001</strain>
    </source>
</reference>
<evidence type="ECO:0000313" key="2">
    <source>
        <dbReference type="Proteomes" id="UP000677436"/>
    </source>
</evidence>
<keyword evidence="2" id="KW-1185">Reference proteome</keyword>
<dbReference type="EMBL" id="AP024601">
    <property type="protein sequence ID" value="BCU80938.1"/>
    <property type="molecule type" value="Genomic_DNA"/>
</dbReference>
<name>A0A8D5UDY7_9BACL</name>
<accession>A0A8D5UDY7</accession>
<organism evidence="1 2">
    <name type="scientific">Polycladomyces abyssicola</name>
    <dbReference type="NCBI Taxonomy" id="1125966"/>
    <lineage>
        <taxon>Bacteria</taxon>
        <taxon>Bacillati</taxon>
        <taxon>Bacillota</taxon>
        <taxon>Bacilli</taxon>
        <taxon>Bacillales</taxon>
        <taxon>Thermoactinomycetaceae</taxon>
        <taxon>Polycladomyces</taxon>
    </lineage>
</organism>
<dbReference type="AlphaFoldDB" id="A0A8D5UDY7"/>
<dbReference type="Proteomes" id="UP000677436">
    <property type="component" value="Chromosome"/>
</dbReference>
<sequence>MAQGQSIRSLQIFSAQQEEPITVAFRQGLILIADDQWRVELEQISNMDEIRYLVEKKETNLSITIVAEDEKEYAGLVNIENAIDNRAVLVGTGGLLEM</sequence>
<gene>
    <name evidence="1" type="ORF">JIR001_07210</name>
</gene>
<proteinExistence type="predicted"/>